<dbReference type="SMART" id="SM00360">
    <property type="entry name" value="RRM"/>
    <property type="match status" value="3"/>
</dbReference>
<evidence type="ECO:0000256" key="4">
    <source>
        <dbReference type="PROSITE-ProRule" id="PRU00176"/>
    </source>
</evidence>
<dbReference type="InterPro" id="IPR012677">
    <property type="entry name" value="Nucleotide-bd_a/b_plait_sf"/>
</dbReference>
<dbReference type="InterPro" id="IPR035979">
    <property type="entry name" value="RBD_domain_sf"/>
</dbReference>
<dbReference type="InterPro" id="IPR055204">
    <property type="entry name" value="HNRNPL_RRM"/>
</dbReference>
<dbReference type="InterPro" id="IPR000504">
    <property type="entry name" value="RRM_dom"/>
</dbReference>
<dbReference type="Ensembl" id="ENSCCRT00010094907.1">
    <property type="protein sequence ID" value="ENSCCRP00010085546.1"/>
    <property type="gene ID" value="ENSCCRG00010037369.1"/>
</dbReference>
<dbReference type="GO" id="GO:0006397">
    <property type="term" value="P:mRNA processing"/>
    <property type="evidence" value="ECO:0007669"/>
    <property type="project" value="InterPro"/>
</dbReference>
<dbReference type="Proteomes" id="UP000694427">
    <property type="component" value="Unplaced"/>
</dbReference>
<keyword evidence="1" id="KW-0597">Phosphoprotein</keyword>
<dbReference type="PROSITE" id="PS50102">
    <property type="entry name" value="RRM"/>
    <property type="match status" value="2"/>
</dbReference>
<dbReference type="GO" id="GO:0005634">
    <property type="term" value="C:nucleus"/>
    <property type="evidence" value="ECO:0007669"/>
    <property type="project" value="InterPro"/>
</dbReference>
<evidence type="ECO:0000313" key="7">
    <source>
        <dbReference type="Ensembl" id="ENSCCRP00010085546.1"/>
    </source>
</evidence>
<dbReference type="Pfam" id="PF13893">
    <property type="entry name" value="RRM_5"/>
    <property type="match status" value="1"/>
</dbReference>
<reference evidence="7" key="2">
    <citation type="submission" date="2025-09" db="UniProtKB">
        <authorList>
            <consortium name="Ensembl"/>
        </authorList>
    </citation>
    <scope>IDENTIFICATION</scope>
</reference>
<proteinExistence type="predicted"/>
<keyword evidence="8" id="KW-1185">Reference proteome</keyword>
<evidence type="ECO:0000256" key="3">
    <source>
        <dbReference type="ARBA" id="ARBA00022884"/>
    </source>
</evidence>
<dbReference type="InterPro" id="IPR006536">
    <property type="entry name" value="HnRNP-L/PTB"/>
</dbReference>
<dbReference type="Gene3D" id="3.30.70.330">
    <property type="match status" value="4"/>
</dbReference>
<keyword evidence="2" id="KW-0677">Repeat</keyword>
<dbReference type="CDD" id="cd12699">
    <property type="entry name" value="RRM3_hnRNPL"/>
    <property type="match status" value="1"/>
</dbReference>
<dbReference type="InterPro" id="IPR021790">
    <property type="entry name" value="PTBP1-like_RRM2"/>
</dbReference>
<feature type="region of interest" description="Disordered" evidence="5">
    <location>
        <begin position="237"/>
        <end position="258"/>
    </location>
</feature>
<evidence type="ECO:0000259" key="6">
    <source>
        <dbReference type="PROSITE" id="PS50102"/>
    </source>
</evidence>
<dbReference type="FunFam" id="3.30.70.330:FF:000073">
    <property type="entry name" value="Heterogeneous nuclear ribonucleoprotein L like"/>
    <property type="match status" value="1"/>
</dbReference>
<evidence type="ECO:0000256" key="1">
    <source>
        <dbReference type="ARBA" id="ARBA00022553"/>
    </source>
</evidence>
<feature type="domain" description="RRM" evidence="6">
    <location>
        <begin position="284"/>
        <end position="358"/>
    </location>
</feature>
<dbReference type="Pfam" id="PF11835">
    <property type="entry name" value="RRM_8"/>
    <property type="match status" value="1"/>
</dbReference>
<feature type="domain" description="RRM" evidence="6">
    <location>
        <begin position="41"/>
        <end position="115"/>
    </location>
</feature>
<evidence type="ECO:0000313" key="8">
    <source>
        <dbReference type="Proteomes" id="UP000694427"/>
    </source>
</evidence>
<keyword evidence="3 4" id="KW-0694">RNA-binding</keyword>
<protein>
    <submittedName>
        <fullName evidence="7">Heterogeneous nuclear ribonucleoprotein L</fullName>
    </submittedName>
</protein>
<dbReference type="PANTHER" id="PTHR15592">
    <property type="entry name" value="MATRIN 3/NUCLEAR PROTEIN 220-RELATED"/>
    <property type="match status" value="1"/>
</dbReference>
<dbReference type="GO" id="GO:0003723">
    <property type="term" value="F:RNA binding"/>
    <property type="evidence" value="ECO:0007669"/>
    <property type="project" value="UniProtKB-UniRule"/>
</dbReference>
<organism evidence="7 8">
    <name type="scientific">Cyprinus carpio</name>
    <name type="common">Common carp</name>
    <dbReference type="NCBI Taxonomy" id="7962"/>
    <lineage>
        <taxon>Eukaryota</taxon>
        <taxon>Metazoa</taxon>
        <taxon>Chordata</taxon>
        <taxon>Craniata</taxon>
        <taxon>Vertebrata</taxon>
        <taxon>Euteleostomi</taxon>
        <taxon>Actinopterygii</taxon>
        <taxon>Neopterygii</taxon>
        <taxon>Teleostei</taxon>
        <taxon>Ostariophysi</taxon>
        <taxon>Cypriniformes</taxon>
        <taxon>Cyprinidae</taxon>
        <taxon>Cyprininae</taxon>
        <taxon>Cyprinus</taxon>
    </lineage>
</organism>
<dbReference type="AlphaFoldDB" id="A0A8C1N6G1"/>
<evidence type="ECO:0000256" key="2">
    <source>
        <dbReference type="ARBA" id="ARBA00022737"/>
    </source>
</evidence>
<dbReference type="InterPro" id="IPR034816">
    <property type="entry name" value="hnRNP-L_RRM3"/>
</dbReference>
<name>A0A8C1N6G1_CYPCA</name>
<dbReference type="Pfam" id="PF00076">
    <property type="entry name" value="RRM_1"/>
    <property type="match status" value="1"/>
</dbReference>
<dbReference type="SUPFAM" id="SSF54928">
    <property type="entry name" value="RNA-binding domain, RBD"/>
    <property type="match status" value="3"/>
</dbReference>
<sequence>MAAAAGHYYSDGGRATKRQKTDSDGMATEGYDDPHKTLPSLVVHVRGLIDGITEADLVEALQEFGTISYVVLMPKKRQALVEFEDMNGSSNAVTYANNNQIYIAGRPSYINYSTSQKISRPSNSDDTRSVNSVLLLTIMNPIYPITTDVLYTICNNCGPVQRIVIFRKNGVQAMSAQRAKASLNGADIYSGCCTLKIEYAKPTRLNVFKNDQDTWDYTNPNLSGPQGGYGHYDDTYGPPPPPPHYEGRRMGPPMGRGRGGPRYGGAQYGHGPPPPDYSAHADSPVVMVYGLEPTKINADRVFNIFCLYGNVERVKFMKSKPGAAMVEMGDCYAVDRAISHLNNNMLFGQKLNVCVSKQQAIMPGQSYQLEDGSCSFKDFHGNRNNRFTTAEQAAKNRIQQPSNVLHFFNGQPDCTVEAFNQICDELEIKTPVSVKLFTGKSERSSSGLLEWESVNDAMEALAMMNHYQMKNPSGPYPYTLKLCFSTAQHAN</sequence>
<accession>A0A8C1N6G1</accession>
<evidence type="ECO:0000256" key="5">
    <source>
        <dbReference type="SAM" id="MobiDB-lite"/>
    </source>
</evidence>
<dbReference type="NCBIfam" id="TIGR01649">
    <property type="entry name" value="hnRNP-L_PTB"/>
    <property type="match status" value="1"/>
</dbReference>
<dbReference type="FunFam" id="3.30.70.330:FF:000072">
    <property type="entry name" value="heterogeneous nuclear ribonucleoprotein L isoform X1"/>
    <property type="match status" value="1"/>
</dbReference>
<reference evidence="7" key="1">
    <citation type="submission" date="2025-08" db="UniProtKB">
        <authorList>
            <consortium name="Ensembl"/>
        </authorList>
    </citation>
    <scope>IDENTIFICATION</scope>
</reference>
<feature type="region of interest" description="Disordered" evidence="5">
    <location>
        <begin position="1"/>
        <end position="32"/>
    </location>
</feature>
<dbReference type="Pfam" id="PF22976">
    <property type="entry name" value="RRM_10"/>
    <property type="match status" value="1"/>
</dbReference>